<dbReference type="SUPFAM" id="SSF47336">
    <property type="entry name" value="ACP-like"/>
    <property type="match status" value="2"/>
</dbReference>
<evidence type="ECO:0000256" key="1">
    <source>
        <dbReference type="ARBA" id="ARBA00001957"/>
    </source>
</evidence>
<organism evidence="6 7">
    <name type="scientific">Longimicrobium terrae</name>
    <dbReference type="NCBI Taxonomy" id="1639882"/>
    <lineage>
        <taxon>Bacteria</taxon>
        <taxon>Pseudomonadati</taxon>
        <taxon>Gemmatimonadota</taxon>
        <taxon>Longimicrobiia</taxon>
        <taxon>Longimicrobiales</taxon>
        <taxon>Longimicrobiaceae</taxon>
        <taxon>Longimicrobium</taxon>
    </lineage>
</organism>
<dbReference type="PROSITE" id="PS00012">
    <property type="entry name" value="PHOSPHOPANTETHEINE"/>
    <property type="match status" value="2"/>
</dbReference>
<gene>
    <name evidence="6" type="ORF">HNQ61_002068</name>
</gene>
<dbReference type="Gene3D" id="3.30.559.30">
    <property type="entry name" value="Nonribosomal peptide synthetase, condensation domain"/>
    <property type="match status" value="2"/>
</dbReference>
<dbReference type="InterPro" id="IPR001242">
    <property type="entry name" value="Condensation_dom"/>
</dbReference>
<dbReference type="Gene3D" id="3.30.300.30">
    <property type="match status" value="2"/>
</dbReference>
<dbReference type="FunFam" id="1.10.1200.10:FF:000016">
    <property type="entry name" value="Non-ribosomal peptide synthase"/>
    <property type="match status" value="1"/>
</dbReference>
<keyword evidence="4" id="KW-0597">Phosphoprotein</keyword>
<dbReference type="Proteomes" id="UP000582837">
    <property type="component" value="Unassembled WGS sequence"/>
</dbReference>
<dbReference type="NCBIfam" id="NF003417">
    <property type="entry name" value="PRK04813.1"/>
    <property type="match status" value="2"/>
</dbReference>
<dbReference type="GO" id="GO:0009366">
    <property type="term" value="C:enterobactin synthetase complex"/>
    <property type="evidence" value="ECO:0007669"/>
    <property type="project" value="TreeGrafter"/>
</dbReference>
<evidence type="ECO:0000313" key="7">
    <source>
        <dbReference type="Proteomes" id="UP000582837"/>
    </source>
</evidence>
<dbReference type="NCBIfam" id="TIGR01733">
    <property type="entry name" value="AA-adenyl-dom"/>
    <property type="match status" value="2"/>
</dbReference>
<dbReference type="FunFam" id="1.10.1200.10:FF:000005">
    <property type="entry name" value="Nonribosomal peptide synthetase 1"/>
    <property type="match status" value="1"/>
</dbReference>
<dbReference type="FunFam" id="3.30.559.10:FF:000012">
    <property type="entry name" value="Non-ribosomal peptide synthetase"/>
    <property type="match status" value="2"/>
</dbReference>
<dbReference type="SUPFAM" id="SSF56801">
    <property type="entry name" value="Acetyl-CoA synthetase-like"/>
    <property type="match status" value="2"/>
</dbReference>
<keyword evidence="3" id="KW-0596">Phosphopantetheine</keyword>
<name>A0A841GUI5_9BACT</name>
<dbReference type="InterPro" id="IPR023213">
    <property type="entry name" value="CAT-like_dom_sf"/>
</dbReference>
<dbReference type="FunFam" id="3.30.300.30:FF:000010">
    <property type="entry name" value="Enterobactin synthetase component F"/>
    <property type="match status" value="2"/>
</dbReference>
<sequence>MKPDGTLTGMTLAQRSELLKLARARDLARRGSELPPIGRAARDGRLPLSFAQQRLWFVEQLGNLGSTYHIPRRLRLSGELDRAALARALDAIVARHEALRTTFAQVDGVPEQRIAPADAGFHLVEYDLRDRADANAELERLIAAEMAAPFDLEHGPLIRARLILLAEDDCVLALTMHHIVSDAWSMGVLTRELSALYEAFKRGEPDPLPELPVQYADYAAWQRQWVDGDVLRDQTAYWTRMLAGAPELLDVPTDRPRPARMDPAGAIVGLALDEELTAGLKALSRRHGTTLFMTVLAGWAVVLARLSGREDVVVGTPSAGRGRREIEGLIGFFVNTLALRMDLSGAPTVAELLGRVKARALEAQQHQDIPFEQVVERVDPVRSLAHHPLFQALFAWQSATEGGRQLSLSGVDMSGVGTVAAQVSATLDLSLSLREAGDRVVGGLRYAAALFDRETVERYAGYLRRVLEQMAADDGQRVDQLTLMPAEERVRVLEEWNQTEADYAGPACIHMLFEAQVARTPDAVAVTFVGDHLTYAELDQRANRLAHHLRSLGVGPEVRVGISLERGPEMMTGLLAILKAGGAYIPMDPSYPAERLAYMLEDSAPAVLVINGGQGAQSGIPVVDLADASPWAHLPGTPPAVPDLTPDSPCYVIYTSGSTGRPKGVVNHHRSVANLLAWSQQRWQLQPGESVLQRISFSFDVSVRELFWPLTAGARIVMAGPGGHGDPDHVVDLIRREKIGTAHLPGLLRAFVEHPEASSCTSLVRVMNGGEALAPSIARRFGELLPDAALYQMYGPTETTVASSGLRWTLDVEGTVAPIGQPIGNTKIYVLDARGEPVPTGVAGEICIGGAGVARGYLDRPEATAERFTADPFSQQPGARLYRTGDAGRWRADGTLEFLGRGDGQVKVRGYRIETGEIETRLTELPGVRAAVVMAREDTGGEKRLVAYVVGDEVGADALRTHLAGSLPGYMVPAAYVRLEEFPLTPNGKVDRKALPAPEGEAYTARAYEPPAGDVEEILAGIWAEVLGVERVGRRDQFFDLGGHSLLAVQVISRVRQALGVKVALGELFTRPVLAEFARGLETSARAELPPIERADREGRLPLSFAQQRLWFLEQLGDLGSTYHMHARLRLRGELDRAAMVGALDGLVARHEALRTTFAEVDGLPEQRIAPADVGFHLVEHDLSDHAVDDATGLADAHAELRRLLAEEAGTRFDLEHGPLIRGRLIRLAADDHVLVVTMHHIVSDGWSMGVLTGELSALYAARHEGRDAGLAPLPVQYADYAAWQRRWVEGDILREQADYWTRTLRGAPELLALPTDYPRPAQMDPRGARLNVALDEQLTAGLAALSRRHGTTLFMTLLAGWGVVLSRLSGQADVVIGTPTAGRGRREIEGLIGFFVNTLALRVELSGAPTVAELLERVKVRALESQHHQDIPFEQVVELVAPARSLSHSPLFQVMFAWQNTPRGGLELPGLTLGRVDAMEDRGVAKQDLGLTLGEVNGRIIGNVTYATSLFTHDTMERWLGYLRRVLEEMVADEHQPIAQLPMLPPAERALVLEEWNRTEAEYERESLAHELFQRQAERAPDALALACGTDHLTYAELNARANRLAHHLRSLGVGADTRVAISVERGPEMVIALLAVLKAGGAYVPLDPNYPEQRLRWMMEDSAPALLLTRGSLAARFADSGVPLIDLADDTPWSGAPATDPERGGLRPEHPAYLIYTSGSTGRPKGAIVQHRNVAGMVAAQQRSLPLEPESRVLQFASFSFDGHVYEVFLALARGASLHLSAQPGPLAGDDLVRIVADAGITHAILPPAVLAALPEDERLPSIRTLIVSGDAPPAELMARWSAGRRLINGYGPTEATVCTTLHDYVPGGSAVPPIGRPVANVRVYLLDAAGGPVPLGTAGELYIGGATVGRGYWRRAALTAERFVPDPFGAEPGARLYRTGDLARWNAEGELEFAGRVDAQVKVRGFRVELGEIEARLLEHPGIEETVVVASLEEGGAAKRLVAYWVGGAAEPEALRTHLLERLPDYMVPAAYVRLDALPLTPNGKVDRATLPAPDDDAFARRGYEAPVGELENALAAVWAEVLGVERVGRNDGFFELGGHSLLAVTLIVRMRAQGLRADVRALFATPTLAEFAAALGTAPEEVAVPANLIRTAAARAAAPDDEDVEVLL</sequence>
<dbReference type="EMBL" id="JACHIA010000004">
    <property type="protein sequence ID" value="MBB6070449.1"/>
    <property type="molecule type" value="Genomic_DNA"/>
</dbReference>
<dbReference type="Pfam" id="PF13193">
    <property type="entry name" value="AMP-binding_C"/>
    <property type="match status" value="2"/>
</dbReference>
<dbReference type="RefSeq" id="WP_170040266.1">
    <property type="nucleotide sequence ID" value="NZ_JABDTL010000002.1"/>
</dbReference>
<dbReference type="InterPro" id="IPR009081">
    <property type="entry name" value="PP-bd_ACP"/>
</dbReference>
<dbReference type="PROSITE" id="PS00455">
    <property type="entry name" value="AMP_BINDING"/>
    <property type="match status" value="2"/>
</dbReference>
<dbReference type="PANTHER" id="PTHR45527:SF1">
    <property type="entry name" value="FATTY ACID SYNTHASE"/>
    <property type="match status" value="1"/>
</dbReference>
<dbReference type="Pfam" id="PF00668">
    <property type="entry name" value="Condensation"/>
    <property type="match status" value="2"/>
</dbReference>
<dbReference type="GO" id="GO:0047527">
    <property type="term" value="F:2,3-dihydroxybenzoate-serine ligase activity"/>
    <property type="evidence" value="ECO:0007669"/>
    <property type="project" value="TreeGrafter"/>
</dbReference>
<dbReference type="Pfam" id="PF00550">
    <property type="entry name" value="PP-binding"/>
    <property type="match status" value="2"/>
</dbReference>
<dbReference type="SMART" id="SM00823">
    <property type="entry name" value="PKS_PP"/>
    <property type="match status" value="2"/>
</dbReference>
<dbReference type="FunFam" id="2.30.38.10:FF:000001">
    <property type="entry name" value="Non-ribosomal peptide synthetase PvdI"/>
    <property type="match status" value="2"/>
</dbReference>
<evidence type="ECO:0000256" key="3">
    <source>
        <dbReference type="ARBA" id="ARBA00022450"/>
    </source>
</evidence>
<dbReference type="GO" id="GO:0005829">
    <property type="term" value="C:cytosol"/>
    <property type="evidence" value="ECO:0007669"/>
    <property type="project" value="TreeGrafter"/>
</dbReference>
<dbReference type="FunFam" id="3.40.50.12780:FF:000012">
    <property type="entry name" value="Non-ribosomal peptide synthetase"/>
    <property type="match status" value="2"/>
</dbReference>
<dbReference type="Gene3D" id="3.30.559.10">
    <property type="entry name" value="Chloramphenicol acetyltransferase-like domain"/>
    <property type="match status" value="2"/>
</dbReference>
<keyword evidence="7" id="KW-1185">Reference proteome</keyword>
<dbReference type="SUPFAM" id="SSF52777">
    <property type="entry name" value="CoA-dependent acyltransferases"/>
    <property type="match status" value="4"/>
</dbReference>
<feature type="domain" description="Carrier" evidence="5">
    <location>
        <begin position="1010"/>
        <end position="1085"/>
    </location>
</feature>
<evidence type="ECO:0000313" key="6">
    <source>
        <dbReference type="EMBL" id="MBB6070449.1"/>
    </source>
</evidence>
<comment type="caution">
    <text evidence="6">The sequence shown here is derived from an EMBL/GenBank/DDBJ whole genome shotgun (WGS) entry which is preliminary data.</text>
</comment>
<dbReference type="InterPro" id="IPR025110">
    <property type="entry name" value="AMP-bd_C"/>
</dbReference>
<comment type="cofactor">
    <cofactor evidence="1">
        <name>pantetheine 4'-phosphate</name>
        <dbReference type="ChEBI" id="CHEBI:47942"/>
    </cofactor>
</comment>
<dbReference type="Gene3D" id="3.40.50.980">
    <property type="match status" value="2"/>
</dbReference>
<dbReference type="Gene3D" id="1.10.1200.10">
    <property type="entry name" value="ACP-like"/>
    <property type="match status" value="2"/>
</dbReference>
<comment type="similarity">
    <text evidence="2">Belongs to the ATP-dependent AMP-binding enzyme family.</text>
</comment>
<dbReference type="GO" id="GO:0043041">
    <property type="term" value="P:amino acid activation for nonribosomal peptide biosynthetic process"/>
    <property type="evidence" value="ECO:0007669"/>
    <property type="project" value="TreeGrafter"/>
</dbReference>
<dbReference type="CDD" id="cd19531">
    <property type="entry name" value="LCL_NRPS-like"/>
    <property type="match status" value="2"/>
</dbReference>
<dbReference type="GO" id="GO:0009239">
    <property type="term" value="P:enterobactin biosynthetic process"/>
    <property type="evidence" value="ECO:0007669"/>
    <property type="project" value="TreeGrafter"/>
</dbReference>
<evidence type="ECO:0000256" key="2">
    <source>
        <dbReference type="ARBA" id="ARBA00006432"/>
    </source>
</evidence>
<dbReference type="Gene3D" id="3.40.50.12780">
    <property type="entry name" value="N-terminal domain of ligase-like"/>
    <property type="match status" value="1"/>
</dbReference>
<dbReference type="GO" id="GO:0072330">
    <property type="term" value="P:monocarboxylic acid biosynthetic process"/>
    <property type="evidence" value="ECO:0007669"/>
    <property type="project" value="UniProtKB-ARBA"/>
</dbReference>
<proteinExistence type="inferred from homology"/>
<accession>A0A841GUI5</accession>
<dbReference type="InterPro" id="IPR020845">
    <property type="entry name" value="AMP-binding_CS"/>
</dbReference>
<dbReference type="InterPro" id="IPR010071">
    <property type="entry name" value="AA_adenyl_dom"/>
</dbReference>
<dbReference type="InterPro" id="IPR036736">
    <property type="entry name" value="ACP-like_sf"/>
</dbReference>
<evidence type="ECO:0000256" key="4">
    <source>
        <dbReference type="ARBA" id="ARBA00022553"/>
    </source>
</evidence>
<dbReference type="Gene3D" id="2.30.38.10">
    <property type="entry name" value="Luciferase, Domain 3"/>
    <property type="match status" value="1"/>
</dbReference>
<dbReference type="FunFam" id="3.40.50.980:FF:000001">
    <property type="entry name" value="Non-ribosomal peptide synthetase"/>
    <property type="match status" value="2"/>
</dbReference>
<dbReference type="PANTHER" id="PTHR45527">
    <property type="entry name" value="NONRIBOSOMAL PEPTIDE SYNTHETASE"/>
    <property type="match status" value="1"/>
</dbReference>
<reference evidence="6 7" key="1">
    <citation type="submission" date="2020-08" db="EMBL/GenBank/DDBJ databases">
        <title>Genomic Encyclopedia of Type Strains, Phase IV (KMG-IV): sequencing the most valuable type-strain genomes for metagenomic binning, comparative biology and taxonomic classification.</title>
        <authorList>
            <person name="Goeker M."/>
        </authorList>
    </citation>
    <scope>NUCLEOTIDE SEQUENCE [LARGE SCALE GENOMIC DNA]</scope>
    <source>
        <strain evidence="6 7">DSM 29007</strain>
    </source>
</reference>
<dbReference type="InterPro" id="IPR042099">
    <property type="entry name" value="ANL_N_sf"/>
</dbReference>
<protein>
    <submittedName>
        <fullName evidence="6">Amino acid adenylation domain-containing protein</fullName>
    </submittedName>
</protein>
<feature type="domain" description="Carrier" evidence="5">
    <location>
        <begin position="2069"/>
        <end position="2143"/>
    </location>
</feature>
<dbReference type="InterPro" id="IPR006162">
    <property type="entry name" value="Ppantetheine_attach_site"/>
</dbReference>
<dbReference type="CDD" id="cd05930">
    <property type="entry name" value="A_NRPS"/>
    <property type="match status" value="1"/>
</dbReference>
<dbReference type="InterPro" id="IPR045851">
    <property type="entry name" value="AMP-bd_C_sf"/>
</dbReference>
<dbReference type="GO" id="GO:0031177">
    <property type="term" value="F:phosphopantetheine binding"/>
    <property type="evidence" value="ECO:0007669"/>
    <property type="project" value="InterPro"/>
</dbReference>
<evidence type="ECO:0000259" key="5">
    <source>
        <dbReference type="PROSITE" id="PS50075"/>
    </source>
</evidence>
<dbReference type="PROSITE" id="PS50075">
    <property type="entry name" value="CARRIER"/>
    <property type="match status" value="2"/>
</dbReference>
<dbReference type="Pfam" id="PF00501">
    <property type="entry name" value="AMP-binding"/>
    <property type="match status" value="2"/>
</dbReference>
<dbReference type="InterPro" id="IPR000873">
    <property type="entry name" value="AMP-dep_synth/lig_dom"/>
</dbReference>
<dbReference type="InterPro" id="IPR020806">
    <property type="entry name" value="PKS_PP-bd"/>
</dbReference>